<feature type="region of interest" description="Disordered" evidence="1">
    <location>
        <begin position="1"/>
        <end position="47"/>
    </location>
</feature>
<protein>
    <submittedName>
        <fullName evidence="2">Uncharacterized protein</fullName>
    </submittedName>
</protein>
<name>A0A9W4GWX5_9ACTN</name>
<keyword evidence="3" id="KW-1185">Reference proteome</keyword>
<dbReference type="EMBL" id="CAJSLV010000098">
    <property type="protein sequence ID" value="CAG6398170.1"/>
    <property type="molecule type" value="Genomic_DNA"/>
</dbReference>
<proteinExistence type="predicted"/>
<comment type="caution">
    <text evidence="2">The sequence shown here is derived from an EMBL/GenBank/DDBJ whole genome shotgun (WGS) entry which is preliminary data.</text>
</comment>
<organism evidence="2 3">
    <name type="scientific">Actinacidiphila cocklensis</name>
    <dbReference type="NCBI Taxonomy" id="887465"/>
    <lineage>
        <taxon>Bacteria</taxon>
        <taxon>Bacillati</taxon>
        <taxon>Actinomycetota</taxon>
        <taxon>Actinomycetes</taxon>
        <taxon>Kitasatosporales</taxon>
        <taxon>Streptomycetaceae</taxon>
        <taxon>Actinacidiphila</taxon>
    </lineage>
</organism>
<evidence type="ECO:0000256" key="1">
    <source>
        <dbReference type="SAM" id="MobiDB-lite"/>
    </source>
</evidence>
<accession>A0A9W4GWX5</accession>
<gene>
    <name evidence="2" type="ORF">SCOCK_650023</name>
</gene>
<evidence type="ECO:0000313" key="2">
    <source>
        <dbReference type="EMBL" id="CAG6398170.1"/>
    </source>
</evidence>
<reference evidence="2" key="1">
    <citation type="submission" date="2021-05" db="EMBL/GenBank/DDBJ databases">
        <authorList>
            <person name="Arsene-Ploetze F."/>
        </authorList>
    </citation>
    <scope>NUCLEOTIDE SEQUENCE</scope>
    <source>
        <strain evidence="2">DSM 42138</strain>
    </source>
</reference>
<dbReference type="Proteomes" id="UP001152519">
    <property type="component" value="Unassembled WGS sequence"/>
</dbReference>
<dbReference type="AlphaFoldDB" id="A0A9W4GWX5"/>
<evidence type="ECO:0000313" key="3">
    <source>
        <dbReference type="Proteomes" id="UP001152519"/>
    </source>
</evidence>
<feature type="region of interest" description="Disordered" evidence="1">
    <location>
        <begin position="79"/>
        <end position="117"/>
    </location>
</feature>
<sequence>MKLQVRRSGPVKPGSAIGSVIHSPEPRGDRKCCYRTKSPEPSTVARSVHRSHLVRRCGDAPRSALTDEALWITFRSQNHTPRGTVGRMRDVGSRGTRAPQVGASGKRNAPVARMSPTYPHMSTYKPFSNSRCRIR</sequence>